<gene>
    <name evidence="1" type="ORF">ACIO7M_31690</name>
</gene>
<dbReference type="Proteomes" id="UP001617351">
    <property type="component" value="Unassembled WGS sequence"/>
</dbReference>
<organism evidence="1 2">
    <name type="scientific">Streptomyces toxytricini</name>
    <name type="common">Actinomyces toxytricini</name>
    <dbReference type="NCBI Taxonomy" id="67369"/>
    <lineage>
        <taxon>Bacteria</taxon>
        <taxon>Bacillati</taxon>
        <taxon>Actinomycetota</taxon>
        <taxon>Actinomycetes</taxon>
        <taxon>Kitasatosporales</taxon>
        <taxon>Streptomycetaceae</taxon>
        <taxon>Streptomyces</taxon>
    </lineage>
</organism>
<evidence type="ECO:0000313" key="2">
    <source>
        <dbReference type="Proteomes" id="UP001617351"/>
    </source>
</evidence>
<sequence>MASTFNNLGMFHLDAFSDIIRIQFVLEVEAEEMLGPGLAGAGA</sequence>
<comment type="caution">
    <text evidence="1">The sequence shown here is derived from an EMBL/GenBank/DDBJ whole genome shotgun (WGS) entry which is preliminary data.</text>
</comment>
<dbReference type="RefSeq" id="WP_402387223.1">
    <property type="nucleotide sequence ID" value="NZ_JBIUYY010000019.1"/>
</dbReference>
<name>A0ABW8ESR1_STRT5</name>
<protein>
    <submittedName>
        <fullName evidence="1">Uncharacterized protein</fullName>
    </submittedName>
</protein>
<accession>A0ABW8ESR1</accession>
<evidence type="ECO:0000313" key="1">
    <source>
        <dbReference type="EMBL" id="MFJ2825642.1"/>
    </source>
</evidence>
<dbReference type="EMBL" id="JBIUYY010000019">
    <property type="protein sequence ID" value="MFJ2825642.1"/>
    <property type="molecule type" value="Genomic_DNA"/>
</dbReference>
<reference evidence="1 2" key="1">
    <citation type="submission" date="2024-10" db="EMBL/GenBank/DDBJ databases">
        <title>The Natural Products Discovery Center: Release of the First 8490 Sequenced Strains for Exploring Actinobacteria Biosynthetic Diversity.</title>
        <authorList>
            <person name="Kalkreuter E."/>
            <person name="Kautsar S.A."/>
            <person name="Yang D."/>
            <person name="Bader C.D."/>
            <person name="Teijaro C.N."/>
            <person name="Fluegel L."/>
            <person name="Davis C.M."/>
            <person name="Simpson J.R."/>
            <person name="Lauterbach L."/>
            <person name="Steele A.D."/>
            <person name="Gui C."/>
            <person name="Meng S."/>
            <person name="Li G."/>
            <person name="Viehrig K."/>
            <person name="Ye F."/>
            <person name="Su P."/>
            <person name="Kiefer A.F."/>
            <person name="Nichols A."/>
            <person name="Cepeda A.J."/>
            <person name="Yan W."/>
            <person name="Fan B."/>
            <person name="Jiang Y."/>
            <person name="Adhikari A."/>
            <person name="Zheng C.-J."/>
            <person name="Schuster L."/>
            <person name="Cowan T.M."/>
            <person name="Smanski M.J."/>
            <person name="Chevrette M.G."/>
            <person name="De Carvalho L.P.S."/>
            <person name="Shen B."/>
        </authorList>
    </citation>
    <scope>NUCLEOTIDE SEQUENCE [LARGE SCALE GENOMIC DNA]</scope>
    <source>
        <strain evidence="1 2">NPDC087220</strain>
    </source>
</reference>
<keyword evidence="2" id="KW-1185">Reference proteome</keyword>
<proteinExistence type="predicted"/>